<comment type="caution">
    <text evidence="4">The sequence shown here is derived from an EMBL/GenBank/DDBJ whole genome shotgun (WGS) entry which is preliminary data.</text>
</comment>
<feature type="region of interest" description="Disordered" evidence="1">
    <location>
        <begin position="574"/>
        <end position="602"/>
    </location>
</feature>
<name>A0A1F8EFR8_9BACT</name>
<evidence type="ECO:0000259" key="3">
    <source>
        <dbReference type="Pfam" id="PF01833"/>
    </source>
</evidence>
<dbReference type="InterPro" id="IPR014756">
    <property type="entry name" value="Ig_E-set"/>
</dbReference>
<accession>A0A1F8EFR8</accession>
<dbReference type="Gene3D" id="2.60.40.10">
    <property type="entry name" value="Immunoglobulins"/>
    <property type="match status" value="1"/>
</dbReference>
<dbReference type="Gene3D" id="3.30.1380.10">
    <property type="match status" value="1"/>
</dbReference>
<feature type="compositionally biased region" description="Polar residues" evidence="1">
    <location>
        <begin position="94"/>
        <end position="107"/>
    </location>
</feature>
<keyword evidence="2" id="KW-0472">Membrane</keyword>
<feature type="domain" description="IPT/TIG" evidence="3">
    <location>
        <begin position="587"/>
        <end position="663"/>
    </location>
</feature>
<sequence length="1042" mass="110056">MVVLIILSTFLINQMASLYSGSNYAFGGHDTSVCYDPGDPNYTPLPGDTACVYGCIDPIANNYNSSANHDDGSCTYPPGPISGCTDPNALNYDPNATQDDGSCTYPSGSGDPIDLSTVQWVHSVDSVVSTWNRTANLNVGVNGKIITLNYDKANVWPSTTVPGVGPGIVGSPWIFIYLNGQWHADAWEYLGQGQTVKDTSNLAGRSLCGVLDGSLDGYTLQQGEWYGFMVSGVPPNNMGGGTNIAERSNIVMLQWNGIVNPKCGTIQLDLTRPNSVFYQALSQYTNAAKSRGIYTLLAVYNMWMDDPGQGWDLNPFNPANNVNPETDPLTNPDIFITELGLAMSGDTSTVTRNFLRNVWYNLILKLAQNTPDTILFQPLSEPFKDSGQFNLNQFLTQANQWWGKNKLVDNPPNRNDPIHPQAIYRDYHDISENPNLLGPDTIVNTDVICDPPPGQTITLMASEARNRGGNYLVYDCSTPGAQSWLPRVNAAINSALGGVQPSISIGQGTLIGYGGPDFWMGITANGSYIQFLDELKNAGGNLTFALAILNNSFFPQSMLPWELSTGQAPLPLPPAPGGSSTLPSTAPTISSISPGSAPEGTTVTITGQNLDNCEPISDPTRCNVQFFDLTGARSTASGNVTSPTSLTVLVPSGLCTGAGSVRVGSLTNFSNSLPFNILNGTGSNCIVPPPSSVSQNNPIIYSLNPMTVGIGGTLEIIGDYLTPNVQFYDASGGTTNVIGWVNAGAQITTVIIPEIMLPGIYNVGIAGMNSTAISPDVLIIIGDAPFGGPSAASAPLLPAATKFQDLITSAYDYSLILVGIAVFIMIMWGGFLWMTSAANPGNINTAKGYIRNAIIGAILLASSYVILNTISPELVGGGFSLRGLEAPPPPPPVTGNLCPNNANGLPDNGCSGCVVMNTGVPRKSGVGDIWAPNPKITASVDTALTSLITQAANQGVTFEVTEAYCPTVSHLDLSHYNGQGIDIALRSSTTAANLDKLCQAAEDAGFTTIINEYSSLAGQTFSVCPTVTIYGTTTGNNLHLEK</sequence>
<feature type="region of interest" description="Disordered" evidence="1">
    <location>
        <begin position="87"/>
        <end position="108"/>
    </location>
</feature>
<dbReference type="Pfam" id="PF18895">
    <property type="entry name" value="T4SS_pilin"/>
    <property type="match status" value="1"/>
</dbReference>
<dbReference type="InterPro" id="IPR002909">
    <property type="entry name" value="IPT_dom"/>
</dbReference>
<proteinExistence type="predicted"/>
<evidence type="ECO:0000256" key="1">
    <source>
        <dbReference type="SAM" id="MobiDB-lite"/>
    </source>
</evidence>
<feature type="compositionally biased region" description="Low complexity" evidence="1">
    <location>
        <begin position="577"/>
        <end position="598"/>
    </location>
</feature>
<evidence type="ECO:0000313" key="4">
    <source>
        <dbReference type="EMBL" id="OGM99693.1"/>
    </source>
</evidence>
<reference evidence="4 5" key="1">
    <citation type="journal article" date="2016" name="Nat. Commun.">
        <title>Thousands of microbial genomes shed light on interconnected biogeochemical processes in an aquifer system.</title>
        <authorList>
            <person name="Anantharaman K."/>
            <person name="Brown C.T."/>
            <person name="Hug L.A."/>
            <person name="Sharon I."/>
            <person name="Castelle C.J."/>
            <person name="Probst A.J."/>
            <person name="Thomas B.C."/>
            <person name="Singh A."/>
            <person name="Wilkins M.J."/>
            <person name="Karaoz U."/>
            <person name="Brodie E.L."/>
            <person name="Williams K.H."/>
            <person name="Hubbard S.S."/>
            <person name="Banfield J.F."/>
        </authorList>
    </citation>
    <scope>NUCLEOTIDE SEQUENCE [LARGE SCALE GENOMIC DNA]</scope>
</reference>
<dbReference type="InterPro" id="IPR013783">
    <property type="entry name" value="Ig-like_fold"/>
</dbReference>
<feature type="transmembrane region" description="Helical" evidence="2">
    <location>
        <begin position="813"/>
        <end position="837"/>
    </location>
</feature>
<dbReference type="InterPro" id="IPR009045">
    <property type="entry name" value="Zn_M74/Hedgehog-like"/>
</dbReference>
<gene>
    <name evidence="4" type="ORF">A2650_00895</name>
</gene>
<protein>
    <recommendedName>
        <fullName evidence="3">IPT/TIG domain-containing protein</fullName>
    </recommendedName>
</protein>
<keyword evidence="2" id="KW-0812">Transmembrane</keyword>
<dbReference type="InterPro" id="IPR043993">
    <property type="entry name" value="T4SS_pilin"/>
</dbReference>
<dbReference type="Pfam" id="PF01833">
    <property type="entry name" value="TIG"/>
    <property type="match status" value="1"/>
</dbReference>
<dbReference type="CDD" id="cd00102">
    <property type="entry name" value="IPT"/>
    <property type="match status" value="1"/>
</dbReference>
<dbReference type="Proteomes" id="UP000177117">
    <property type="component" value="Unassembled WGS sequence"/>
</dbReference>
<dbReference type="EMBL" id="MGJD01000037">
    <property type="protein sequence ID" value="OGM99693.1"/>
    <property type="molecule type" value="Genomic_DNA"/>
</dbReference>
<evidence type="ECO:0000256" key="2">
    <source>
        <dbReference type="SAM" id="Phobius"/>
    </source>
</evidence>
<dbReference type="SUPFAM" id="SSF81296">
    <property type="entry name" value="E set domains"/>
    <property type="match status" value="1"/>
</dbReference>
<organism evidence="4 5">
    <name type="scientific">Candidatus Yanofskybacteria bacterium RIFCSPHIGHO2_01_FULL_41_53</name>
    <dbReference type="NCBI Taxonomy" id="1802663"/>
    <lineage>
        <taxon>Bacteria</taxon>
        <taxon>Candidatus Yanofskyibacteriota</taxon>
    </lineage>
</organism>
<dbReference type="AlphaFoldDB" id="A0A1F8EFR8"/>
<keyword evidence="2" id="KW-1133">Transmembrane helix</keyword>
<feature type="transmembrane region" description="Helical" evidence="2">
    <location>
        <begin position="849"/>
        <end position="867"/>
    </location>
</feature>
<evidence type="ECO:0000313" key="5">
    <source>
        <dbReference type="Proteomes" id="UP000177117"/>
    </source>
</evidence>